<gene>
    <name evidence="2" type="ORF">LCOR_01163.1</name>
</gene>
<dbReference type="EMBL" id="CBTN010000003">
    <property type="protein sequence ID" value="CDH49420.1"/>
    <property type="molecule type" value="Genomic_DNA"/>
</dbReference>
<feature type="region of interest" description="Disordered" evidence="1">
    <location>
        <begin position="87"/>
        <end position="159"/>
    </location>
</feature>
<sequence length="795" mass="90290">MSIPVEVAASMFAPQPVRATKPPSFLERRRSSTLNRDMYLASMRRPSATPSVISNFFQGWSNDTSNKESYQQGNEDNNAWRRSSNFSNASVSTTDSDASYSSALSSGMVHPTQHVIDRPHHPTPAHQRRLSMAQQSQDDDDDDVEDDPLRQHAAKRSRADSVQIGIHINDLLKNEDVKEAVDVLKEAVYTMSMTDLHDEHDNDQVVTTYSTMLRTLCEPKMARITTEISGIDLDKNPDAVYDTIIWRMFAKVVEAGYTLETSAYVAVVQYLVDVKHEMLALQAIYSMPRPCWDIQVYRLAISLHLLQTPKQIDQAEYLIGEFGKPYIDLANPLAPTMLPPIRVETPLMAKVTEQDRFKLWMFYQNALSGTKWAYEREEYERKNVDESAAVARSHRRRNSILQDWAERRVKGVTNQERIQQDKIDNDNAMMYTALQCQQYEYAWDLYKKMGAAVDEFTPRVAIHVCWRAFGATPIMTHVSRRSDWEARAWTVYTRFMCTEYMLPDQPEMPGFLEEMLLLATFAPARAHERYDKVFSIYDLLLRLQFDHLLSDEQVVIPMLCTLLLECRGSPAAIVETCSKAFSIWRRKKAIDNVNHVDQKEASYAIPWALLVLCYKSGSINDFAELIESLLPLPVDDLPTSLLAPIQAFHDKHLVCESSCYFHKYIFRPVQFIDGGSVDDDDAGDDSKKKLDEDSDEECLVDTFGFICHGDKDGEWGKSVQHDDGDATASGPIAFVDHALHQRTNISDPNASMLAMAAGIGAGQDESLQVEALHCSSIKAKSLIRHCFDVVSHKYK</sequence>
<proteinExistence type="predicted"/>
<dbReference type="AlphaFoldDB" id="A0A068RI79"/>
<dbReference type="VEuPathDB" id="FungiDB:LCOR_01163.1"/>
<organism evidence="2 3">
    <name type="scientific">Lichtheimia corymbifera JMRC:FSU:9682</name>
    <dbReference type="NCBI Taxonomy" id="1263082"/>
    <lineage>
        <taxon>Eukaryota</taxon>
        <taxon>Fungi</taxon>
        <taxon>Fungi incertae sedis</taxon>
        <taxon>Mucoromycota</taxon>
        <taxon>Mucoromycotina</taxon>
        <taxon>Mucoromycetes</taxon>
        <taxon>Mucorales</taxon>
        <taxon>Lichtheimiaceae</taxon>
        <taxon>Lichtheimia</taxon>
    </lineage>
</organism>
<evidence type="ECO:0000313" key="3">
    <source>
        <dbReference type="Proteomes" id="UP000027586"/>
    </source>
</evidence>
<dbReference type="Proteomes" id="UP000027586">
    <property type="component" value="Unassembled WGS sequence"/>
</dbReference>
<comment type="caution">
    <text evidence="2">The sequence shown here is derived from an EMBL/GenBank/DDBJ whole genome shotgun (WGS) entry which is preliminary data.</text>
</comment>
<feature type="compositionally biased region" description="Acidic residues" evidence="1">
    <location>
        <begin position="137"/>
        <end position="146"/>
    </location>
</feature>
<evidence type="ECO:0000256" key="1">
    <source>
        <dbReference type="SAM" id="MobiDB-lite"/>
    </source>
</evidence>
<evidence type="ECO:0000313" key="2">
    <source>
        <dbReference type="EMBL" id="CDH49420.1"/>
    </source>
</evidence>
<reference evidence="2" key="1">
    <citation type="submission" date="2013-08" db="EMBL/GenBank/DDBJ databases">
        <title>Gene expansion shapes genome architecture in the human pathogen Lichtheimia corymbifera: an evolutionary genomics analysis in the ancient terrestrial Mucorales (Mucoromycotina).</title>
        <authorList>
            <person name="Schwartze V.U."/>
            <person name="Winter S."/>
            <person name="Shelest E."/>
            <person name="Marcet-Houben M."/>
            <person name="Horn F."/>
            <person name="Wehner S."/>
            <person name="Hoffmann K."/>
            <person name="Riege K."/>
            <person name="Sammeth M."/>
            <person name="Nowrousian M."/>
            <person name="Valiante V."/>
            <person name="Linde J."/>
            <person name="Jacobsen I.D."/>
            <person name="Marz M."/>
            <person name="Brakhage A.A."/>
            <person name="Gabaldon T."/>
            <person name="Bocker S."/>
            <person name="Voigt K."/>
        </authorList>
    </citation>
    <scope>NUCLEOTIDE SEQUENCE [LARGE SCALE GENOMIC DNA]</scope>
    <source>
        <strain evidence="2">FSU 9682</strain>
    </source>
</reference>
<accession>A0A068RI79</accession>
<keyword evidence="3" id="KW-1185">Reference proteome</keyword>
<dbReference type="STRING" id="1263082.A0A068RI79"/>
<feature type="compositionally biased region" description="Low complexity" evidence="1">
    <location>
        <begin position="87"/>
        <end position="106"/>
    </location>
</feature>
<protein>
    <submittedName>
        <fullName evidence="2">Uncharacterized protein</fullName>
    </submittedName>
</protein>
<dbReference type="OrthoDB" id="2137681at2759"/>
<name>A0A068RI79_9FUNG</name>